<gene>
    <name evidence="3" type="ORF">SAMN05421643_1146</name>
</gene>
<sequence>MISQFKKSAVAKTSLITLLGLFIGFQSSAVFAQPKAGSSITNIASGDFYDEQGNLQVINSNAVVLTVQAIYALNLQSNQQNIGTIGSKLNFPHVLTNTGNIVDNYTLSLSQLSNDQFNLDNVAVYIDRDQNGEPDDNNNLLNSSASLRLEAGEFASLIVVGGIPTNAAAGNIANFTLTAVSQYDNAIIKTVSDTVKVVDDAVIQVTKAQSISSGKTGTEITYTLAYANTGTAAARLVLRDTLAADVSYKLGSGSWGNGSGSLTDTDADIDYTETGTNATVKYKANNGLVEFELASVSALSKGTVSFKVTVNPNALEKVPNTADYQQYNASNTVLKSTTTNTVIFNVQQTLGVVLNYSSANANDDGEPNGGLNNLQTQNNTFGGIAKEVQFDHYVWNTGQATDTYNLSFLKSNVPSCAVVRLYHADGRTLLTDTNGDGIIDTGGLATGVSKRIKLGVYFPANCTSTSTMDFDITATSVTDTSIKNSTRDRLINTVAVGESDLYNSNNSGLGVGNVAGSGGQALLVKNAVNATDVVFPLVIKNSSAVSNNYNLYASSTNIDINSISTTLPTDWKVKFYNGDTTCQSLQSEITSTGNLAAGATKQYCAVVSVPANTTLSNLPIWFAMKSPMNAQGDSIKDQVDIALRKLTLANDQQGRINIGGTVVYLHTLKNIGSFVEGDTTGKVSLNVVPQNINDGFSYTLYYDANNNGVLDGTDPIATDLFISSGLAPQNSIQLLLKVQAPTTATNGMASTANIVVSATNTIQGLTLTSIQNTDLTTVDPTQLRLTKEQTKDEACVLMNAATATYSSTPLMIKPNQCVTYRLTIKNDGSTPAANVVINDVVPAYSILRSSLAPSVSKGAVVVSGNQISGNIGALAPQEQAALYFSIQVIP</sequence>
<proteinExistence type="predicted"/>
<dbReference type="STRING" id="595670.SAMN05421643_1146"/>
<protein>
    <submittedName>
        <fullName evidence="3">Conserved repeat domain-containing protein</fullName>
    </submittedName>
</protein>
<dbReference type="InterPro" id="IPR047589">
    <property type="entry name" value="DUF11_rpt"/>
</dbReference>
<dbReference type="InterPro" id="IPR001434">
    <property type="entry name" value="OmcB-like_DUF11"/>
</dbReference>
<dbReference type="Proteomes" id="UP000199035">
    <property type="component" value="Unassembled WGS sequence"/>
</dbReference>
<dbReference type="Pfam" id="PF01345">
    <property type="entry name" value="DUF11"/>
    <property type="match status" value="1"/>
</dbReference>
<feature type="domain" description="DUF11" evidence="2">
    <location>
        <begin position="811"/>
        <end position="888"/>
    </location>
</feature>
<evidence type="ECO:0000313" key="3">
    <source>
        <dbReference type="EMBL" id="SDY55138.1"/>
    </source>
</evidence>
<feature type="signal peptide" evidence="1">
    <location>
        <begin position="1"/>
        <end position="32"/>
    </location>
</feature>
<evidence type="ECO:0000259" key="2">
    <source>
        <dbReference type="Pfam" id="PF01345"/>
    </source>
</evidence>
<accession>A0A1H3KTR3</accession>
<evidence type="ECO:0000256" key="1">
    <source>
        <dbReference type="SAM" id="SignalP"/>
    </source>
</evidence>
<keyword evidence="4" id="KW-1185">Reference proteome</keyword>
<feature type="chain" id="PRO_5011439094" evidence="1">
    <location>
        <begin position="33"/>
        <end position="890"/>
    </location>
</feature>
<reference evidence="4" key="1">
    <citation type="submission" date="2016-10" db="EMBL/GenBank/DDBJ databases">
        <authorList>
            <person name="Varghese N."/>
            <person name="Submissions S."/>
        </authorList>
    </citation>
    <scope>NUCLEOTIDE SEQUENCE [LARGE SCALE GENOMIC DNA]</scope>
    <source>
        <strain evidence="4">ANC 5109</strain>
    </source>
</reference>
<organism evidence="3 4">
    <name type="scientific">Acinetobacter kyonggiensis</name>
    <dbReference type="NCBI Taxonomy" id="595670"/>
    <lineage>
        <taxon>Bacteria</taxon>
        <taxon>Pseudomonadati</taxon>
        <taxon>Pseudomonadota</taxon>
        <taxon>Gammaproteobacteria</taxon>
        <taxon>Moraxellales</taxon>
        <taxon>Moraxellaceae</taxon>
        <taxon>Acinetobacter</taxon>
    </lineage>
</organism>
<dbReference type="RefSeq" id="WP_092690824.1">
    <property type="nucleotide sequence ID" value="NZ_FNPK01000014.1"/>
</dbReference>
<dbReference type="AlphaFoldDB" id="A0A1H3KTR3"/>
<dbReference type="NCBIfam" id="TIGR01451">
    <property type="entry name" value="B_ant_repeat"/>
    <property type="match status" value="2"/>
</dbReference>
<dbReference type="EMBL" id="FNPK01000014">
    <property type="protein sequence ID" value="SDY55138.1"/>
    <property type="molecule type" value="Genomic_DNA"/>
</dbReference>
<name>A0A1H3KTR3_9GAMM</name>
<evidence type="ECO:0000313" key="4">
    <source>
        <dbReference type="Proteomes" id="UP000199035"/>
    </source>
</evidence>
<keyword evidence="1" id="KW-0732">Signal</keyword>